<feature type="domain" description="NAD-dependent epimerase/dehydratase" evidence="1">
    <location>
        <begin position="2"/>
        <end position="195"/>
    </location>
</feature>
<dbReference type="GO" id="GO:0005737">
    <property type="term" value="C:cytoplasm"/>
    <property type="evidence" value="ECO:0007669"/>
    <property type="project" value="TreeGrafter"/>
</dbReference>
<protein>
    <submittedName>
        <fullName evidence="2">Nucleoside-diphosphate-sugar epimerase</fullName>
    </submittedName>
</protein>
<dbReference type="RefSeq" id="WP_092906643.1">
    <property type="nucleotide sequence ID" value="NZ_FOUZ01000003.1"/>
</dbReference>
<dbReference type="InterPro" id="IPR036291">
    <property type="entry name" value="NAD(P)-bd_dom_sf"/>
</dbReference>
<dbReference type="InterPro" id="IPR051783">
    <property type="entry name" value="NAD(P)-dependent_oxidoreduct"/>
</dbReference>
<accession>A0A1I4U6P6</accession>
<gene>
    <name evidence="2" type="ORF">SAMN05421738_10391</name>
</gene>
<proteinExistence type="predicted"/>
<organism evidence="2 3">
    <name type="scientific">Algoriella xinjiangensis</name>
    <dbReference type="NCBI Taxonomy" id="684065"/>
    <lineage>
        <taxon>Bacteria</taxon>
        <taxon>Pseudomonadati</taxon>
        <taxon>Bacteroidota</taxon>
        <taxon>Flavobacteriia</taxon>
        <taxon>Flavobacteriales</taxon>
        <taxon>Weeksellaceae</taxon>
        <taxon>Algoriella</taxon>
    </lineage>
</organism>
<dbReference type="SUPFAM" id="SSF51735">
    <property type="entry name" value="NAD(P)-binding Rossmann-fold domains"/>
    <property type="match status" value="1"/>
</dbReference>
<dbReference type="GO" id="GO:0004029">
    <property type="term" value="F:aldehyde dehydrogenase (NAD+) activity"/>
    <property type="evidence" value="ECO:0007669"/>
    <property type="project" value="TreeGrafter"/>
</dbReference>
<dbReference type="EMBL" id="FOUZ01000003">
    <property type="protein sequence ID" value="SFM84383.1"/>
    <property type="molecule type" value="Genomic_DNA"/>
</dbReference>
<reference evidence="3" key="1">
    <citation type="submission" date="2016-10" db="EMBL/GenBank/DDBJ databases">
        <authorList>
            <person name="Varghese N."/>
            <person name="Submissions S."/>
        </authorList>
    </citation>
    <scope>NUCLEOTIDE SEQUENCE [LARGE SCALE GENOMIC DNA]</scope>
    <source>
        <strain evidence="3">XJ109</strain>
    </source>
</reference>
<dbReference type="Pfam" id="PF01370">
    <property type="entry name" value="Epimerase"/>
    <property type="match status" value="1"/>
</dbReference>
<dbReference type="OrthoDB" id="596910at2"/>
<evidence type="ECO:0000259" key="1">
    <source>
        <dbReference type="Pfam" id="PF01370"/>
    </source>
</evidence>
<dbReference type="InterPro" id="IPR001509">
    <property type="entry name" value="Epimerase_deHydtase"/>
</dbReference>
<name>A0A1I4U6P6_9FLAO</name>
<keyword evidence="3" id="KW-1185">Reference proteome</keyword>
<dbReference type="STRING" id="684065.SAMN05421738_10391"/>
<evidence type="ECO:0000313" key="3">
    <source>
        <dbReference type="Proteomes" id="UP000199149"/>
    </source>
</evidence>
<evidence type="ECO:0000313" key="2">
    <source>
        <dbReference type="EMBL" id="SFM84383.1"/>
    </source>
</evidence>
<dbReference type="PANTHER" id="PTHR48079:SF6">
    <property type="entry name" value="NAD(P)-BINDING DOMAIN-CONTAINING PROTEIN-RELATED"/>
    <property type="match status" value="1"/>
</dbReference>
<sequence>MIFVTGGTGLVGCHLLVELAKKQQPIRALKRKTSNTKAVEDFFTQKNASQFYQFIHWIDGDLLDVTELPELLKGIETIYHTAAFVSFDERQQEQILQTNINGTEALVNETIDSQVKEFFFIGSIASMDDINPATKKIDERSGWNNSLTHSSYAISKFRAEMDVWRASQEGIKIIIINPGVIIGSLDGKRESERLFYQDSFINKYSPSGGTGFIDIRDVITILLTLVEQKTYNQKFILVAENKSYKDVLNLVAVKNNIKLKSISNSSLKLIKGLSIINRIFGGQYMSKANYYSLTSFVEYDNSKIKNLLDYDFISINDAIDYHYSHYQKQISTK</sequence>
<dbReference type="AlphaFoldDB" id="A0A1I4U6P6"/>
<dbReference type="Gene3D" id="3.40.50.720">
    <property type="entry name" value="NAD(P)-binding Rossmann-like Domain"/>
    <property type="match status" value="1"/>
</dbReference>
<dbReference type="PANTHER" id="PTHR48079">
    <property type="entry name" value="PROTEIN YEEZ"/>
    <property type="match status" value="1"/>
</dbReference>
<dbReference type="Proteomes" id="UP000199149">
    <property type="component" value="Unassembled WGS sequence"/>
</dbReference>